<feature type="compositionally biased region" description="Acidic residues" evidence="1">
    <location>
        <begin position="35"/>
        <end position="44"/>
    </location>
</feature>
<evidence type="ECO:0000313" key="3">
    <source>
        <dbReference type="EMBL" id="CUO06971.1"/>
    </source>
</evidence>
<evidence type="ECO:0000256" key="2">
    <source>
        <dbReference type="SAM" id="SignalP"/>
    </source>
</evidence>
<dbReference type="AlphaFoldDB" id="A0A173X4J3"/>
<name>A0A173X4J3_9CLOT</name>
<dbReference type="RefSeq" id="WP_055276064.1">
    <property type="nucleotide sequence ID" value="NZ_CYYT01000002.1"/>
</dbReference>
<feature type="chain" id="PRO_5009820097" description="Lipoprotein" evidence="2">
    <location>
        <begin position="23"/>
        <end position="157"/>
    </location>
</feature>
<organism evidence="3 4">
    <name type="scientific">Clostridium disporicum</name>
    <dbReference type="NCBI Taxonomy" id="84024"/>
    <lineage>
        <taxon>Bacteria</taxon>
        <taxon>Bacillati</taxon>
        <taxon>Bacillota</taxon>
        <taxon>Clostridia</taxon>
        <taxon>Eubacteriales</taxon>
        <taxon>Clostridiaceae</taxon>
        <taxon>Clostridium</taxon>
    </lineage>
</organism>
<feature type="region of interest" description="Disordered" evidence="1">
    <location>
        <begin position="24"/>
        <end position="44"/>
    </location>
</feature>
<reference evidence="3 4" key="1">
    <citation type="submission" date="2015-09" db="EMBL/GenBank/DDBJ databases">
        <authorList>
            <consortium name="Pathogen Informatics"/>
        </authorList>
    </citation>
    <scope>NUCLEOTIDE SEQUENCE [LARGE SCALE GENOMIC DNA]</scope>
    <source>
        <strain evidence="3 4">2789STDY5834855</strain>
    </source>
</reference>
<proteinExistence type="predicted"/>
<feature type="compositionally biased region" description="Polar residues" evidence="1">
    <location>
        <begin position="24"/>
        <end position="33"/>
    </location>
</feature>
<dbReference type="PROSITE" id="PS51257">
    <property type="entry name" value="PROKAR_LIPOPROTEIN"/>
    <property type="match status" value="1"/>
</dbReference>
<keyword evidence="2" id="KW-0732">Signal</keyword>
<dbReference type="Proteomes" id="UP000095558">
    <property type="component" value="Unassembled WGS sequence"/>
</dbReference>
<sequence length="157" mass="17452">MKRLLIAGILATLTLFAGCSSATESQENETYNSPEIEEAEDVETEESEININDFVITGQLQEPDSIGTIYYQATLTNNSSYAVKYADFKYNITKDGVKEGSYLTFSDTILAGETSSISECFGSDDMELISIELTLVDAEGNDIYVEYDVKLNQMEIW</sequence>
<evidence type="ECO:0000256" key="1">
    <source>
        <dbReference type="SAM" id="MobiDB-lite"/>
    </source>
</evidence>
<protein>
    <recommendedName>
        <fullName evidence="5">Lipoprotein</fullName>
    </recommendedName>
</protein>
<accession>A0A173X4J3</accession>
<evidence type="ECO:0008006" key="5">
    <source>
        <dbReference type="Google" id="ProtNLM"/>
    </source>
</evidence>
<dbReference type="EMBL" id="CYZV01000012">
    <property type="protein sequence ID" value="CUO06971.1"/>
    <property type="molecule type" value="Genomic_DNA"/>
</dbReference>
<evidence type="ECO:0000313" key="4">
    <source>
        <dbReference type="Proteomes" id="UP000095558"/>
    </source>
</evidence>
<feature type="signal peptide" evidence="2">
    <location>
        <begin position="1"/>
        <end position="22"/>
    </location>
</feature>
<gene>
    <name evidence="3" type="ORF">ERS852470_01367</name>
</gene>